<evidence type="ECO:0000256" key="1">
    <source>
        <dbReference type="SAM" id="Phobius"/>
    </source>
</evidence>
<evidence type="ECO:0000313" key="2">
    <source>
        <dbReference type="EMBL" id="PYE54519.1"/>
    </source>
</evidence>
<feature type="transmembrane region" description="Helical" evidence="1">
    <location>
        <begin position="72"/>
        <end position="91"/>
    </location>
</feature>
<comment type="caution">
    <text evidence="2">The sequence shown here is derived from an EMBL/GenBank/DDBJ whole genome shotgun (WGS) entry which is preliminary data.</text>
</comment>
<accession>A0A318SDJ6</accession>
<dbReference type="RefSeq" id="WP_110886292.1">
    <property type="nucleotide sequence ID" value="NZ_QJSX01000005.1"/>
</dbReference>
<protein>
    <submittedName>
        <fullName evidence="2">Uncharacterized protein</fullName>
    </submittedName>
</protein>
<keyword evidence="1" id="KW-0812">Transmembrane</keyword>
<keyword evidence="1" id="KW-1133">Transmembrane helix</keyword>
<feature type="transmembrane region" description="Helical" evidence="1">
    <location>
        <begin position="20"/>
        <end position="39"/>
    </location>
</feature>
<reference evidence="2 3" key="1">
    <citation type="submission" date="2018-06" db="EMBL/GenBank/DDBJ databases">
        <title>Genomic Encyclopedia of Type Strains, Phase IV (KMG-IV): sequencing the most valuable type-strain genomes for metagenomic binning, comparative biology and taxonomic classification.</title>
        <authorList>
            <person name="Goeker M."/>
        </authorList>
    </citation>
    <scope>NUCLEOTIDE SEQUENCE [LARGE SCALE GENOMIC DNA]</scope>
    <source>
        <strain evidence="2 3">DSM 18048</strain>
    </source>
</reference>
<sequence length="122" mass="12886">MTTSELSNFQYGAPRFLLGYGVGTALYFLISGIGTLLLTDPCKGHTFLAIIIPTILGPGGLGLTALLWRRGWGMFGVGMAVAALFPALFVGSRALEYLKEIGCAPIPPGFVTPQPGTNPFRP</sequence>
<feature type="transmembrane region" description="Helical" evidence="1">
    <location>
        <begin position="46"/>
        <end position="66"/>
    </location>
</feature>
<gene>
    <name evidence="2" type="ORF">DES52_105157</name>
</gene>
<dbReference type="Proteomes" id="UP000248326">
    <property type="component" value="Unassembled WGS sequence"/>
</dbReference>
<proteinExistence type="predicted"/>
<name>A0A318SDJ6_9DEIO</name>
<dbReference type="AlphaFoldDB" id="A0A318SDJ6"/>
<dbReference type="OrthoDB" id="67423at2"/>
<organism evidence="2 3">
    <name type="scientific">Deinococcus yavapaiensis KR-236</name>
    <dbReference type="NCBI Taxonomy" id="694435"/>
    <lineage>
        <taxon>Bacteria</taxon>
        <taxon>Thermotogati</taxon>
        <taxon>Deinococcota</taxon>
        <taxon>Deinococci</taxon>
        <taxon>Deinococcales</taxon>
        <taxon>Deinococcaceae</taxon>
        <taxon>Deinococcus</taxon>
    </lineage>
</organism>
<evidence type="ECO:0000313" key="3">
    <source>
        <dbReference type="Proteomes" id="UP000248326"/>
    </source>
</evidence>
<dbReference type="EMBL" id="QJSX01000005">
    <property type="protein sequence ID" value="PYE54519.1"/>
    <property type="molecule type" value="Genomic_DNA"/>
</dbReference>
<keyword evidence="1" id="KW-0472">Membrane</keyword>
<keyword evidence="3" id="KW-1185">Reference proteome</keyword>